<feature type="compositionally biased region" description="Polar residues" evidence="2">
    <location>
        <begin position="713"/>
        <end position="724"/>
    </location>
</feature>
<comment type="caution">
    <text evidence="3">The sequence shown here is derived from an EMBL/GenBank/DDBJ whole genome shotgun (WGS) entry which is preliminary data.</text>
</comment>
<feature type="region of interest" description="Disordered" evidence="2">
    <location>
        <begin position="671"/>
        <end position="734"/>
    </location>
</feature>
<reference evidence="3 4" key="1">
    <citation type="journal article" date="2018" name="IMA Fungus">
        <title>IMA Genome-F 9: Draft genome sequence of Annulohypoxylon stygium, Aspergillus mulundensis, Berkeleyomyces basicola (syn. Thielaviopsis basicola), Ceratocystis smalleyi, two Cercospora beticola strains, Coleophoma cylindrospora, Fusarium fracticaudum, Phialophora cf. hyalina, and Morchella septimelata.</title>
        <authorList>
            <person name="Wingfield B.D."/>
            <person name="Bills G.F."/>
            <person name="Dong Y."/>
            <person name="Huang W."/>
            <person name="Nel W.J."/>
            <person name="Swalarsk-Parry B.S."/>
            <person name="Vaghefi N."/>
            <person name="Wilken P.M."/>
            <person name="An Z."/>
            <person name="de Beer Z.W."/>
            <person name="De Vos L."/>
            <person name="Chen L."/>
            <person name="Duong T.A."/>
            <person name="Gao Y."/>
            <person name="Hammerbacher A."/>
            <person name="Kikkert J.R."/>
            <person name="Li Y."/>
            <person name="Li H."/>
            <person name="Li K."/>
            <person name="Li Q."/>
            <person name="Liu X."/>
            <person name="Ma X."/>
            <person name="Naidoo K."/>
            <person name="Pethybridge S.J."/>
            <person name="Sun J."/>
            <person name="Steenkamp E.T."/>
            <person name="van der Nest M.A."/>
            <person name="van Wyk S."/>
            <person name="Wingfield M.J."/>
            <person name="Xiong C."/>
            <person name="Yue Q."/>
            <person name="Zhang X."/>
        </authorList>
    </citation>
    <scope>NUCLEOTIDE SEQUENCE [LARGE SCALE GENOMIC DNA]</scope>
    <source>
        <strain evidence="3 4">BP5796</strain>
    </source>
</reference>
<dbReference type="OrthoDB" id="3560327at2759"/>
<dbReference type="AlphaFoldDB" id="A0A3D8R3G3"/>
<feature type="compositionally biased region" description="Basic and acidic residues" evidence="2">
    <location>
        <begin position="292"/>
        <end position="301"/>
    </location>
</feature>
<feature type="coiled-coil region" evidence="1">
    <location>
        <begin position="847"/>
        <end position="881"/>
    </location>
</feature>
<accession>A0A3D8R3G3</accession>
<protein>
    <submittedName>
        <fullName evidence="3">Uncharacterized protein</fullName>
    </submittedName>
</protein>
<keyword evidence="4" id="KW-1185">Reference proteome</keyword>
<proteinExistence type="predicted"/>
<feature type="compositionally biased region" description="Polar residues" evidence="2">
    <location>
        <begin position="679"/>
        <end position="705"/>
    </location>
</feature>
<organism evidence="3 4">
    <name type="scientific">Coleophoma crateriformis</name>
    <dbReference type="NCBI Taxonomy" id="565419"/>
    <lineage>
        <taxon>Eukaryota</taxon>
        <taxon>Fungi</taxon>
        <taxon>Dikarya</taxon>
        <taxon>Ascomycota</taxon>
        <taxon>Pezizomycotina</taxon>
        <taxon>Leotiomycetes</taxon>
        <taxon>Helotiales</taxon>
        <taxon>Dermateaceae</taxon>
        <taxon>Coleophoma</taxon>
    </lineage>
</organism>
<evidence type="ECO:0000313" key="3">
    <source>
        <dbReference type="EMBL" id="RDW68451.1"/>
    </source>
</evidence>
<keyword evidence="1" id="KW-0175">Coiled coil</keyword>
<dbReference type="Proteomes" id="UP000256328">
    <property type="component" value="Unassembled WGS sequence"/>
</dbReference>
<feature type="region of interest" description="Disordered" evidence="2">
    <location>
        <begin position="448"/>
        <end position="474"/>
    </location>
</feature>
<feature type="region of interest" description="Disordered" evidence="2">
    <location>
        <begin position="268"/>
        <end position="333"/>
    </location>
</feature>
<gene>
    <name evidence="3" type="ORF">BP5796_09108</name>
</gene>
<feature type="compositionally biased region" description="Low complexity" evidence="2">
    <location>
        <begin position="268"/>
        <end position="282"/>
    </location>
</feature>
<evidence type="ECO:0000256" key="1">
    <source>
        <dbReference type="SAM" id="Coils"/>
    </source>
</evidence>
<sequence length="883" mass="96076">MKVSKALQGAINEWRNGAAVLQVDGEDLPESDITETNNQIVANVQVSPGDIVSVAFYIQSGAVDIADLLVDGILRNSKINTRASKAFSDVFDRACYNPRKPERLARVGMKFCEMRVVNWSGNTGALATKSSESSPIGTVEIRFYRIDKQSSAAGPSNQDTEKQASTLSRGPNFVNYATWSELEGSIINNGSTPPFEIDFCNPSPGDTGLGPKKRVVTEYPATYKLWCSFVFRLRPKSGDSSATTLLSQHNPETKVVHEAWHDALAPPGSASTMSTSPVSSGAQTSLSTPVISEERYQDNPEKSGTMSRITNSSDASRNTVPAVSSSEKAQTQEVRIAASTAENIKDTARNIETTSPDTSVPLELSTPKKLPVAEEVVSSMINGHQNANDTISTTCSDAEVHNPTPGRIARELHEGLRISVENVLQGNATNDGLETDPHNIEQKLVRGTEVDDSSNVEDCSANKRPSQCPTGEAEVGRLKADSIESSDLQPTQREIAESVAGSSFEEPTFKRSSPPLKLAGIPGAPAFHAWQDRGSTREPSTPLATREPSVSSILRDREPTQEIGLSPMLGGILHFDRQQQLPTSRAFSTSLPTTPKPPLSREYHILENKTNASQNSLASTSGSKTPMVNSSLILGNSPPITYNQQSITPFYNPRPCSVPLNTGISSVVPISGGKDLDNEQQTSSTTSHKVIVDSQATTASYSSNEPAVEKRSSAQTYNGSTLSKGNGAAKRKVDEISTSEPLTVKEAFQLKREFSNTILEDTKRRKGKEKTQEHYGQYLPSLATTAVVKSPSDHEHESDEHYSFVKVAESATVITWEAEERKASNRYSIAIQSRNIAREQYENALLENKARVQIHELLRKAAELENETAELRNKTRALREEFN</sequence>
<evidence type="ECO:0000256" key="2">
    <source>
        <dbReference type="SAM" id="MobiDB-lite"/>
    </source>
</evidence>
<name>A0A3D8R3G3_9HELO</name>
<evidence type="ECO:0000313" key="4">
    <source>
        <dbReference type="Proteomes" id="UP000256328"/>
    </source>
</evidence>
<feature type="compositionally biased region" description="Polar residues" evidence="2">
    <location>
        <begin position="302"/>
        <end position="333"/>
    </location>
</feature>
<dbReference type="EMBL" id="PDLN01000013">
    <property type="protein sequence ID" value="RDW68451.1"/>
    <property type="molecule type" value="Genomic_DNA"/>
</dbReference>